<organism evidence="2 3">
    <name type="scientific">Streptomyces misionensis</name>
    <dbReference type="NCBI Taxonomy" id="67331"/>
    <lineage>
        <taxon>Bacteria</taxon>
        <taxon>Bacillati</taxon>
        <taxon>Actinomycetota</taxon>
        <taxon>Actinomycetes</taxon>
        <taxon>Kitasatosporales</taxon>
        <taxon>Streptomycetaceae</taxon>
        <taxon>Streptomyces</taxon>
    </lineage>
</organism>
<dbReference type="STRING" id="67331.SAMN04490357_2771"/>
<feature type="compositionally biased region" description="Low complexity" evidence="1">
    <location>
        <begin position="108"/>
        <end position="122"/>
    </location>
</feature>
<gene>
    <name evidence="2" type="ORF">SAMN04490357_2771</name>
</gene>
<feature type="compositionally biased region" description="Basic and acidic residues" evidence="1">
    <location>
        <begin position="1"/>
        <end position="14"/>
    </location>
</feature>
<reference evidence="2 3" key="1">
    <citation type="submission" date="2016-10" db="EMBL/GenBank/DDBJ databases">
        <authorList>
            <person name="de Groot N.N."/>
        </authorList>
    </citation>
    <scope>NUCLEOTIDE SEQUENCE [LARGE SCALE GENOMIC DNA]</scope>
    <source>
        <strain evidence="2 3">DSM 40306</strain>
    </source>
</reference>
<feature type="compositionally biased region" description="Low complexity" evidence="1">
    <location>
        <begin position="134"/>
        <end position="156"/>
    </location>
</feature>
<accession>A0A1H4UYC4</accession>
<feature type="region of interest" description="Disordered" evidence="1">
    <location>
        <begin position="1"/>
        <end position="164"/>
    </location>
</feature>
<dbReference type="AlphaFoldDB" id="A0A1H4UYC4"/>
<dbReference type="Proteomes" id="UP000182375">
    <property type="component" value="Unassembled WGS sequence"/>
</dbReference>
<sequence length="248" mass="26813">MPDRMRGPGDERQPTGRYARPPDDEWMPEAENTERPETGERPFRRPAPSERLPGEPGGATPPPPPGPAARGHGTEGLRPGTEDLGTAERDRSLRAGGESDLGTSAPNAAPMPDDGLGAPAPGGLSGREARTSEGTAPDAWPAAPGAAESPSGTGAPLLPHEEHERWEQRIREVTAGFVDRPREAVEEADRAVEEIAARFTEAVTRRRRTLRMSWEDTDERGSAAETGTEQLRLALRDYRDLAERLLRG</sequence>
<name>A0A1H4UYC4_9ACTN</name>
<evidence type="ECO:0000256" key="1">
    <source>
        <dbReference type="SAM" id="MobiDB-lite"/>
    </source>
</evidence>
<dbReference type="RefSeq" id="WP_244174857.1">
    <property type="nucleotide sequence ID" value="NZ_FNTD01000004.1"/>
</dbReference>
<proteinExistence type="predicted"/>
<protein>
    <submittedName>
        <fullName evidence="2">Uncharacterized protein</fullName>
    </submittedName>
</protein>
<evidence type="ECO:0000313" key="3">
    <source>
        <dbReference type="Proteomes" id="UP000182375"/>
    </source>
</evidence>
<evidence type="ECO:0000313" key="2">
    <source>
        <dbReference type="EMBL" id="SEC73872.1"/>
    </source>
</evidence>
<feature type="compositionally biased region" description="Basic and acidic residues" evidence="1">
    <location>
        <begin position="32"/>
        <end position="43"/>
    </location>
</feature>
<dbReference type="EMBL" id="FNTD01000004">
    <property type="protein sequence ID" value="SEC73872.1"/>
    <property type="molecule type" value="Genomic_DNA"/>
</dbReference>
<dbReference type="GeneID" id="95516913"/>